<evidence type="ECO:0000259" key="2">
    <source>
        <dbReference type="PROSITE" id="PS50878"/>
    </source>
</evidence>
<keyword evidence="1" id="KW-0812">Transmembrane</keyword>
<feature type="domain" description="Reverse transcriptase" evidence="2">
    <location>
        <begin position="114"/>
        <end position="369"/>
    </location>
</feature>
<dbReference type="InterPro" id="IPR000477">
    <property type="entry name" value="RT_dom"/>
</dbReference>
<name>A0AAV3PUB8_LITER</name>
<sequence length="569" mass="65092">MHHAQNRITTILNNEGHLVESYDEVKEVVVGFYKGLFSTLTDSSTIVFVVRQVVKRIEAEDVRRLSLPITFREIEEVMLGMKNGKAPRPDGYTSEFYKGSWPMVKDVVVEAIRTFFTTGHMPKHINSTIIALIPKVNNSHNMRDFRPISCWSTIYKCITTILANRLKGTLQSVIGLHQMAYVPGRDIYDGILLMQELVCGYHKRVGKPRCAMKIDIMKAYDTVCWSFLWKVMEEIGYPAVFIGWVKECVNTAWFSVSVNGSLQGFFKSSRSLRQEDPLSPYLFILVMDCFIELLRNQRDLFVLSAAIPESIKAVKRALEIFREASGLHPNLSKSMCYFARIDDARVGMLSALLGISEGRLRVRYLGISLTTKQLNAQDCRVLIDKIRQKIDGWGNKFLSFAGRLVLIKSVIFGIYNYCGKSSGRYLPRVSWKQVTLKKRKEGWASRAYMFGIWLVWKNIYGTYAAIKSFVILLSLMSKRMWAMWNYMAKKQSLDGGNDGGLPVVFGEENEKLKWFGLDKHCTAMVWDELRVEGRVWDGGRWFGTKVMFRNSVLSCGWCVKIGSLLRISS</sequence>
<reference evidence="3 4" key="1">
    <citation type="submission" date="2024-01" db="EMBL/GenBank/DDBJ databases">
        <title>The complete chloroplast genome sequence of Lithospermum erythrorhizon: insights into the phylogenetic relationship among Boraginaceae species and the maternal lineages of purple gromwells.</title>
        <authorList>
            <person name="Okada T."/>
            <person name="Watanabe K."/>
        </authorList>
    </citation>
    <scope>NUCLEOTIDE SEQUENCE [LARGE SCALE GENOMIC DNA]</scope>
</reference>
<comment type="caution">
    <text evidence="3">The sequence shown here is derived from an EMBL/GenBank/DDBJ whole genome shotgun (WGS) entry which is preliminary data.</text>
</comment>
<dbReference type="Pfam" id="PF00078">
    <property type="entry name" value="RVT_1"/>
    <property type="match status" value="1"/>
</dbReference>
<dbReference type="EMBL" id="BAABME010002493">
    <property type="protein sequence ID" value="GAA0154883.1"/>
    <property type="molecule type" value="Genomic_DNA"/>
</dbReference>
<dbReference type="PANTHER" id="PTHR31635:SF196">
    <property type="entry name" value="REVERSE TRANSCRIPTASE DOMAIN-CONTAINING PROTEIN-RELATED"/>
    <property type="match status" value="1"/>
</dbReference>
<evidence type="ECO:0000313" key="3">
    <source>
        <dbReference type="EMBL" id="GAA0154883.1"/>
    </source>
</evidence>
<keyword evidence="4" id="KW-1185">Reference proteome</keyword>
<gene>
    <name evidence="3" type="ORF">LIER_12734</name>
</gene>
<dbReference type="AlphaFoldDB" id="A0AAV3PUB8"/>
<evidence type="ECO:0000256" key="1">
    <source>
        <dbReference type="SAM" id="Phobius"/>
    </source>
</evidence>
<dbReference type="CDD" id="cd01650">
    <property type="entry name" value="RT_nLTR_like"/>
    <property type="match status" value="1"/>
</dbReference>
<feature type="transmembrane region" description="Helical" evidence="1">
    <location>
        <begin position="459"/>
        <end position="477"/>
    </location>
</feature>
<proteinExistence type="predicted"/>
<dbReference type="PANTHER" id="PTHR31635">
    <property type="entry name" value="REVERSE TRANSCRIPTASE DOMAIN-CONTAINING PROTEIN-RELATED"/>
    <property type="match status" value="1"/>
</dbReference>
<organism evidence="3 4">
    <name type="scientific">Lithospermum erythrorhizon</name>
    <name type="common">Purple gromwell</name>
    <name type="synonym">Lithospermum officinale var. erythrorhizon</name>
    <dbReference type="NCBI Taxonomy" id="34254"/>
    <lineage>
        <taxon>Eukaryota</taxon>
        <taxon>Viridiplantae</taxon>
        <taxon>Streptophyta</taxon>
        <taxon>Embryophyta</taxon>
        <taxon>Tracheophyta</taxon>
        <taxon>Spermatophyta</taxon>
        <taxon>Magnoliopsida</taxon>
        <taxon>eudicotyledons</taxon>
        <taxon>Gunneridae</taxon>
        <taxon>Pentapetalae</taxon>
        <taxon>asterids</taxon>
        <taxon>lamiids</taxon>
        <taxon>Boraginales</taxon>
        <taxon>Boraginaceae</taxon>
        <taxon>Boraginoideae</taxon>
        <taxon>Lithospermeae</taxon>
        <taxon>Lithospermum</taxon>
    </lineage>
</organism>
<accession>A0AAV3PUB8</accession>
<keyword evidence="1" id="KW-0472">Membrane</keyword>
<dbReference type="PROSITE" id="PS50878">
    <property type="entry name" value="RT_POL"/>
    <property type="match status" value="1"/>
</dbReference>
<dbReference type="Proteomes" id="UP001454036">
    <property type="component" value="Unassembled WGS sequence"/>
</dbReference>
<keyword evidence="1" id="KW-1133">Transmembrane helix</keyword>
<protein>
    <recommendedName>
        <fullName evidence="2">Reverse transcriptase domain-containing protein</fullName>
    </recommendedName>
</protein>
<evidence type="ECO:0000313" key="4">
    <source>
        <dbReference type="Proteomes" id="UP001454036"/>
    </source>
</evidence>